<dbReference type="InterPro" id="IPR032245">
    <property type="entry name" value="RMI2"/>
</dbReference>
<gene>
    <name evidence="1" type="ORF">Poli38472_014787</name>
</gene>
<dbReference type="AlphaFoldDB" id="A0A8K1CI76"/>
<comment type="caution">
    <text evidence="1">The sequence shown here is derived from an EMBL/GenBank/DDBJ whole genome shotgun (WGS) entry which is preliminary data.</text>
</comment>
<evidence type="ECO:0000313" key="1">
    <source>
        <dbReference type="EMBL" id="TMW63877.1"/>
    </source>
</evidence>
<dbReference type="Proteomes" id="UP000794436">
    <property type="component" value="Unassembled WGS sequence"/>
</dbReference>
<organism evidence="1 2">
    <name type="scientific">Pythium oligandrum</name>
    <name type="common">Mycoparasitic fungus</name>
    <dbReference type="NCBI Taxonomy" id="41045"/>
    <lineage>
        <taxon>Eukaryota</taxon>
        <taxon>Sar</taxon>
        <taxon>Stramenopiles</taxon>
        <taxon>Oomycota</taxon>
        <taxon>Peronosporomycetes</taxon>
        <taxon>Pythiales</taxon>
        <taxon>Pythiaceae</taxon>
        <taxon>Pythium</taxon>
    </lineage>
</organism>
<keyword evidence="2" id="KW-1185">Reference proteome</keyword>
<dbReference type="GO" id="GO:0005829">
    <property type="term" value="C:cytosol"/>
    <property type="evidence" value="ECO:0007669"/>
    <property type="project" value="TreeGrafter"/>
</dbReference>
<dbReference type="GO" id="GO:0016607">
    <property type="term" value="C:nuclear speck"/>
    <property type="evidence" value="ECO:0007669"/>
    <property type="project" value="TreeGrafter"/>
</dbReference>
<dbReference type="OrthoDB" id="59690at2759"/>
<accession>A0A8K1CI76</accession>
<protein>
    <submittedName>
        <fullName evidence="1">Uncharacterized protein</fullName>
    </submittedName>
</protein>
<dbReference type="GO" id="GO:0006281">
    <property type="term" value="P:DNA repair"/>
    <property type="evidence" value="ECO:0007669"/>
    <property type="project" value="TreeGrafter"/>
</dbReference>
<dbReference type="EMBL" id="SPLM01000044">
    <property type="protein sequence ID" value="TMW63877.1"/>
    <property type="molecule type" value="Genomic_DNA"/>
</dbReference>
<dbReference type="GO" id="GO:0043007">
    <property type="term" value="P:maintenance of rDNA"/>
    <property type="evidence" value="ECO:0007669"/>
    <property type="project" value="TreeGrafter"/>
</dbReference>
<name>A0A8K1CI76_PYTOL</name>
<evidence type="ECO:0000313" key="2">
    <source>
        <dbReference type="Proteomes" id="UP000794436"/>
    </source>
</evidence>
<dbReference type="InterPro" id="IPR012340">
    <property type="entry name" value="NA-bd_OB-fold"/>
</dbReference>
<dbReference type="Gene3D" id="2.40.50.140">
    <property type="entry name" value="Nucleic acid-binding proteins"/>
    <property type="match status" value="1"/>
</dbReference>
<dbReference type="GO" id="GO:0033045">
    <property type="term" value="P:regulation of sister chromatid segregation"/>
    <property type="evidence" value="ECO:0007669"/>
    <property type="project" value="TreeGrafter"/>
</dbReference>
<dbReference type="Pfam" id="PF16100">
    <property type="entry name" value="RMI2"/>
    <property type="match status" value="1"/>
</dbReference>
<reference evidence="1" key="1">
    <citation type="submission" date="2019-03" db="EMBL/GenBank/DDBJ databases">
        <title>Long read genome sequence of the mycoparasitic Pythium oligandrum ATCC 38472 isolated from sugarbeet rhizosphere.</title>
        <authorList>
            <person name="Gaulin E."/>
        </authorList>
    </citation>
    <scope>NUCLEOTIDE SEQUENCE</scope>
    <source>
        <strain evidence="1">ATCC 38472_TT</strain>
    </source>
</reference>
<dbReference type="PANTHER" id="PTHR33962:SF1">
    <property type="entry name" value="RECQ-MEDIATED GENOME INSTABILITY PROTEIN 2"/>
    <property type="match status" value="1"/>
</dbReference>
<sequence>MASASTVKAFIAQVHAAASASQRLTPTIHGIDCSRFWLQGVVVSLTPDENSCVIDDGTGVVTIDMKTFRKSIPAGMVPRVTIGDLIMVIGPLQRRTGATQTDPDSKHAVLAHQVMPLADQPEQEAIWFLEVTEFWNMLKA</sequence>
<proteinExistence type="predicted"/>
<dbReference type="PANTHER" id="PTHR33962">
    <property type="entry name" value="RECQ-MEDIATED GENOME INSTABILITY PROTEIN 2 RMI2"/>
    <property type="match status" value="1"/>
</dbReference>
<dbReference type="GO" id="GO:2000042">
    <property type="term" value="P:negative regulation of double-strand break repair via homologous recombination"/>
    <property type="evidence" value="ECO:0007669"/>
    <property type="project" value="TreeGrafter"/>
</dbReference>